<accession>A0A1X7ULQ1</accession>
<evidence type="ECO:0000256" key="1">
    <source>
        <dbReference type="SAM" id="Phobius"/>
    </source>
</evidence>
<keyword evidence="1" id="KW-0472">Membrane</keyword>
<dbReference type="InParanoid" id="A0A1X7ULQ1"/>
<keyword evidence="1" id="KW-0812">Transmembrane</keyword>
<sequence length="254" mass="29787">MTPSKNCTTVYYTPTINKNTTLPKVQEVTFAIEKRKASTKKVLFHIQECPFGFSLSHKSLSPFIEKYLSHYHCCKWWVTLKPFFDAYNGPYEDKHRIWTALLLLIRIIYAVVVVYFNEAQIAVLITIIAILLGVVATTKAGFSDPKMKLEVSYIFSYISVSLIVLVFLCIVIYRFTLMKIWKKIKSQVIMRMPQTARKILQRRKYLRSLKVPFVDDKHVVTHDMENMVIVELYDEDGDFVTRRRETLIREDLID</sequence>
<feature type="transmembrane region" description="Helical" evidence="1">
    <location>
        <begin position="97"/>
        <end position="116"/>
    </location>
</feature>
<dbReference type="EnsemblMetazoa" id="Aqu2.1.28591_001">
    <property type="protein sequence ID" value="Aqu2.1.28591_001"/>
    <property type="gene ID" value="Aqu2.1.28591"/>
</dbReference>
<feature type="transmembrane region" description="Helical" evidence="1">
    <location>
        <begin position="154"/>
        <end position="175"/>
    </location>
</feature>
<protein>
    <submittedName>
        <fullName evidence="2">Uncharacterized protein</fullName>
    </submittedName>
</protein>
<evidence type="ECO:0000313" key="2">
    <source>
        <dbReference type="EnsemblMetazoa" id="Aqu2.1.28591_001"/>
    </source>
</evidence>
<organism evidence="2">
    <name type="scientific">Amphimedon queenslandica</name>
    <name type="common">Sponge</name>
    <dbReference type="NCBI Taxonomy" id="400682"/>
    <lineage>
        <taxon>Eukaryota</taxon>
        <taxon>Metazoa</taxon>
        <taxon>Porifera</taxon>
        <taxon>Demospongiae</taxon>
        <taxon>Heteroscleromorpha</taxon>
        <taxon>Haplosclerida</taxon>
        <taxon>Niphatidae</taxon>
        <taxon>Amphimedon</taxon>
    </lineage>
</organism>
<proteinExistence type="predicted"/>
<feature type="transmembrane region" description="Helical" evidence="1">
    <location>
        <begin position="123"/>
        <end position="142"/>
    </location>
</feature>
<dbReference type="AlphaFoldDB" id="A0A1X7ULQ1"/>
<name>A0A1X7ULQ1_AMPQE</name>
<reference evidence="2" key="1">
    <citation type="submission" date="2017-05" db="UniProtKB">
        <authorList>
            <consortium name="EnsemblMetazoa"/>
        </authorList>
    </citation>
    <scope>IDENTIFICATION</scope>
</reference>
<keyword evidence="1" id="KW-1133">Transmembrane helix</keyword>